<evidence type="ECO:0000256" key="15">
    <source>
        <dbReference type="SAM" id="Phobius"/>
    </source>
</evidence>
<dbReference type="GO" id="GO:0008955">
    <property type="term" value="F:peptidoglycan glycosyltransferase activity"/>
    <property type="evidence" value="ECO:0007669"/>
    <property type="project" value="UniProtKB-EC"/>
</dbReference>
<dbReference type="InterPro" id="IPR001264">
    <property type="entry name" value="Glyco_trans_51"/>
</dbReference>
<evidence type="ECO:0000256" key="12">
    <source>
        <dbReference type="ARBA" id="ARBA00034000"/>
    </source>
</evidence>
<proteinExistence type="inferred from homology"/>
<keyword evidence="9" id="KW-0573">Peptidoglycan synthesis</keyword>
<keyword evidence="4" id="KW-0645">Protease</keyword>
<feature type="compositionally biased region" description="Low complexity" evidence="14">
    <location>
        <begin position="141"/>
        <end position="155"/>
    </location>
</feature>
<keyword evidence="7" id="KW-0378">Hydrolase</keyword>
<keyword evidence="3 18" id="KW-0121">Carboxypeptidase</keyword>
<comment type="similarity">
    <text evidence="2">In the N-terminal section; belongs to the glycosyltransferase 51 family.</text>
</comment>
<feature type="compositionally biased region" description="Low complexity" evidence="14">
    <location>
        <begin position="1"/>
        <end position="25"/>
    </location>
</feature>
<dbReference type="GO" id="GO:0006508">
    <property type="term" value="P:proteolysis"/>
    <property type="evidence" value="ECO:0007669"/>
    <property type="project" value="UniProtKB-KW"/>
</dbReference>
<feature type="domain" description="Penicillin-binding protein transpeptidase" evidence="16">
    <location>
        <begin position="496"/>
        <end position="741"/>
    </location>
</feature>
<keyword evidence="15" id="KW-1133">Transmembrane helix</keyword>
<keyword evidence="19" id="KW-1185">Reference proteome</keyword>
<feature type="compositionally biased region" description="Low complexity" evidence="14">
    <location>
        <begin position="843"/>
        <end position="873"/>
    </location>
</feature>
<feature type="compositionally biased region" description="Basic residues" evidence="14">
    <location>
        <begin position="160"/>
        <end position="171"/>
    </location>
</feature>
<evidence type="ECO:0000256" key="3">
    <source>
        <dbReference type="ARBA" id="ARBA00022645"/>
    </source>
</evidence>
<keyword evidence="15" id="KW-0472">Membrane</keyword>
<evidence type="ECO:0000256" key="2">
    <source>
        <dbReference type="ARBA" id="ARBA00007739"/>
    </source>
</evidence>
<dbReference type="Gene3D" id="1.10.3810.10">
    <property type="entry name" value="Biosynthetic peptidoglycan transglycosylase-like"/>
    <property type="match status" value="1"/>
</dbReference>
<dbReference type="InterPro" id="IPR023346">
    <property type="entry name" value="Lysozyme-like_dom_sf"/>
</dbReference>
<dbReference type="GO" id="GO:0008360">
    <property type="term" value="P:regulation of cell shape"/>
    <property type="evidence" value="ECO:0007669"/>
    <property type="project" value="UniProtKB-KW"/>
</dbReference>
<keyword evidence="8" id="KW-0133">Cell shape</keyword>
<keyword evidence="11" id="KW-0961">Cell wall biogenesis/degradation</keyword>
<dbReference type="PANTHER" id="PTHR32282">
    <property type="entry name" value="BINDING PROTEIN TRANSPEPTIDASE, PUTATIVE-RELATED"/>
    <property type="match status" value="1"/>
</dbReference>
<comment type="similarity">
    <text evidence="1">In the C-terminal section; belongs to the transpeptidase family.</text>
</comment>
<dbReference type="InterPro" id="IPR001460">
    <property type="entry name" value="PCN-bd_Tpept"/>
</dbReference>
<evidence type="ECO:0000256" key="1">
    <source>
        <dbReference type="ARBA" id="ARBA00007090"/>
    </source>
</evidence>
<evidence type="ECO:0000256" key="10">
    <source>
        <dbReference type="ARBA" id="ARBA00023268"/>
    </source>
</evidence>
<accession>A0A0S4QQE4</accession>
<evidence type="ECO:0000256" key="13">
    <source>
        <dbReference type="ARBA" id="ARBA00049902"/>
    </source>
</evidence>
<dbReference type="SUPFAM" id="SSF56601">
    <property type="entry name" value="beta-lactamase/transpeptidase-like"/>
    <property type="match status" value="1"/>
</dbReference>
<keyword evidence="6" id="KW-0808">Transferase</keyword>
<name>A0A0S4QQE4_9ACTN</name>
<reference evidence="19" key="1">
    <citation type="submission" date="2015-11" db="EMBL/GenBank/DDBJ databases">
        <authorList>
            <person name="Varghese N."/>
        </authorList>
    </citation>
    <scope>NUCLEOTIDE SEQUENCE [LARGE SCALE GENOMIC DNA]</scope>
    <source>
        <strain evidence="19">DSM 45899</strain>
    </source>
</reference>
<sequence>MAGRAAAARARATGAAGAAGAAGATAGAGGSRSERLSGATTRLRAYRPGGGRQSPSDQPPGQVNALYDTVDQAALRRVDVHERTADATVYRKVTPGGAAVDGIDSLDSLDRDGRSGMSAARMGGAEGRRPGGPQGPGGRTGPRSATNPTGARAAVGGRGNTRRNVGRHGPRWWRNRPRWFRRLVLASFLSGSLLFVAGLAVIYAATRIPLPDEVKTDQTSIITWAGGGEITRIGTVNRTDVPLSQVSKDVQHAVLAAENKDFYSEPGISPKGIARAMWVNVTGGEIAQGGSTITQQYVKNAYLTQDRTFTRKMREIVMAVKISRKYSKDEILEFYLNTIYFGRGAYGIEAASKAYFNKPASQLTAGEGAVIAGLIRSPNYLDPKENPADAEARWKDVVATMVAEGWAPASLANEKPPAVIDKNEGSSYTSSDQVGYIRDQVLNELDAKGITEDQINRGGLRITTTLDEAKQTAAFQAVSKEIGTAYAAVPELRTGLVAVKPGTGEVLAWYGGSLYGKGENGQEQYEDNVSTAEVQPGSTFKTITLVAALKAGISLKSTYHAPAHMNIGTYEFSNDESEPGDLGYPDLIESTAESINTVYVPLGNDIGVNNIIETAHDMGIDADTKLEDVAGVTLGKDGVTALEMTDVYSTLASGGYQATPHIVATVEDNSGEVILRGGDSAQTSKDPVIPPSVARDATYALQAVIDHGTGTKAKLADNRPAAGKTGTTDNFRSAWFCGYTKEIASCVNMFRGQGRESDQLRGIPGVTNGVVYGGTYPARIWKAFMDAALKGEPIKQFDPPAYGGSVTLRSPSPTPEPTPSDLPSQTPVGGTDDWDIFGDNENRTSQSRQTSRATSGTSGQQTTRPQPTRSPTGIVGDIFGGH</sequence>
<dbReference type="Pfam" id="PF00905">
    <property type="entry name" value="Transpeptidase"/>
    <property type="match status" value="1"/>
</dbReference>
<evidence type="ECO:0000256" key="6">
    <source>
        <dbReference type="ARBA" id="ARBA00022679"/>
    </source>
</evidence>
<protein>
    <submittedName>
        <fullName evidence="18">Membrane carboxypeptidase (Penicillin-binding protein)</fullName>
    </submittedName>
</protein>
<evidence type="ECO:0000256" key="4">
    <source>
        <dbReference type="ARBA" id="ARBA00022670"/>
    </source>
</evidence>
<keyword evidence="5" id="KW-0328">Glycosyltransferase</keyword>
<dbReference type="AlphaFoldDB" id="A0A0S4QQE4"/>
<dbReference type="InterPro" id="IPR036950">
    <property type="entry name" value="PBP_transglycosylase"/>
</dbReference>
<dbReference type="GO" id="GO:0009002">
    <property type="term" value="F:serine-type D-Ala-D-Ala carboxypeptidase activity"/>
    <property type="evidence" value="ECO:0007669"/>
    <property type="project" value="UniProtKB-EC"/>
</dbReference>
<keyword evidence="15" id="KW-0812">Transmembrane</keyword>
<feature type="region of interest" description="Disordered" evidence="14">
    <location>
        <begin position="100"/>
        <end position="171"/>
    </location>
</feature>
<feature type="transmembrane region" description="Helical" evidence="15">
    <location>
        <begin position="183"/>
        <end position="205"/>
    </location>
</feature>
<dbReference type="SUPFAM" id="SSF53955">
    <property type="entry name" value="Lysozyme-like"/>
    <property type="match status" value="1"/>
</dbReference>
<dbReference type="Gene3D" id="3.40.710.10">
    <property type="entry name" value="DD-peptidase/beta-lactamase superfamily"/>
    <property type="match status" value="1"/>
</dbReference>
<dbReference type="GO" id="GO:0008658">
    <property type="term" value="F:penicillin binding"/>
    <property type="evidence" value="ECO:0007669"/>
    <property type="project" value="InterPro"/>
</dbReference>
<evidence type="ECO:0000313" key="18">
    <source>
        <dbReference type="EMBL" id="CUU57294.1"/>
    </source>
</evidence>
<dbReference type="FunFam" id="1.10.3810.10:FF:000001">
    <property type="entry name" value="Penicillin-binding protein 1A"/>
    <property type="match status" value="1"/>
</dbReference>
<evidence type="ECO:0000256" key="9">
    <source>
        <dbReference type="ARBA" id="ARBA00022984"/>
    </source>
</evidence>
<dbReference type="InterPro" id="IPR050396">
    <property type="entry name" value="Glycosyltr_51/Transpeptidase"/>
</dbReference>
<keyword evidence="10" id="KW-0511">Multifunctional enzyme</keyword>
<feature type="compositionally biased region" description="Gly residues" evidence="14">
    <location>
        <begin position="130"/>
        <end position="140"/>
    </location>
</feature>
<feature type="region of interest" description="Disordered" evidence="14">
    <location>
        <begin position="796"/>
        <end position="882"/>
    </location>
</feature>
<dbReference type="GO" id="GO:0071555">
    <property type="term" value="P:cell wall organization"/>
    <property type="evidence" value="ECO:0007669"/>
    <property type="project" value="UniProtKB-KW"/>
</dbReference>
<evidence type="ECO:0000259" key="17">
    <source>
        <dbReference type="Pfam" id="PF00912"/>
    </source>
</evidence>
<comment type="catalytic activity">
    <reaction evidence="12">
        <text>Preferential cleavage: (Ac)2-L-Lys-D-Ala-|-D-Ala. Also transpeptidation of peptidyl-alanyl moieties that are N-acyl substituents of D-alanine.</text>
        <dbReference type="EC" id="3.4.16.4"/>
    </reaction>
</comment>
<evidence type="ECO:0000259" key="16">
    <source>
        <dbReference type="Pfam" id="PF00905"/>
    </source>
</evidence>
<evidence type="ECO:0000256" key="7">
    <source>
        <dbReference type="ARBA" id="ARBA00022801"/>
    </source>
</evidence>
<feature type="domain" description="Glycosyl transferase family 51" evidence="17">
    <location>
        <begin position="229"/>
        <end position="401"/>
    </location>
</feature>
<gene>
    <name evidence="18" type="ORF">Ga0074812_111130</name>
</gene>
<dbReference type="PANTHER" id="PTHR32282:SF34">
    <property type="entry name" value="PENICILLIN-BINDING PROTEIN 1A"/>
    <property type="match status" value="1"/>
</dbReference>
<dbReference type="EMBL" id="FAOZ01000011">
    <property type="protein sequence ID" value="CUU57294.1"/>
    <property type="molecule type" value="Genomic_DNA"/>
</dbReference>
<evidence type="ECO:0000256" key="8">
    <source>
        <dbReference type="ARBA" id="ARBA00022960"/>
    </source>
</evidence>
<dbReference type="Pfam" id="PF00912">
    <property type="entry name" value="Transgly"/>
    <property type="match status" value="1"/>
</dbReference>
<feature type="region of interest" description="Disordered" evidence="14">
    <location>
        <begin position="1"/>
        <end position="63"/>
    </location>
</feature>
<dbReference type="GO" id="GO:0009252">
    <property type="term" value="P:peptidoglycan biosynthetic process"/>
    <property type="evidence" value="ECO:0007669"/>
    <property type="project" value="UniProtKB-KW"/>
</dbReference>
<evidence type="ECO:0000256" key="5">
    <source>
        <dbReference type="ARBA" id="ARBA00022676"/>
    </source>
</evidence>
<evidence type="ECO:0000256" key="11">
    <source>
        <dbReference type="ARBA" id="ARBA00023316"/>
    </source>
</evidence>
<dbReference type="GO" id="GO:0030288">
    <property type="term" value="C:outer membrane-bounded periplasmic space"/>
    <property type="evidence" value="ECO:0007669"/>
    <property type="project" value="TreeGrafter"/>
</dbReference>
<dbReference type="InterPro" id="IPR012338">
    <property type="entry name" value="Beta-lactam/transpept-like"/>
</dbReference>
<evidence type="ECO:0000313" key="19">
    <source>
        <dbReference type="Proteomes" id="UP000198802"/>
    </source>
</evidence>
<evidence type="ECO:0000256" key="14">
    <source>
        <dbReference type="SAM" id="MobiDB-lite"/>
    </source>
</evidence>
<comment type="catalytic activity">
    <reaction evidence="13">
        <text>[GlcNAc-(1-&gt;4)-Mur2Ac(oyl-L-Ala-gamma-D-Glu-L-Lys-D-Ala-D-Ala)](n)-di-trans,octa-cis-undecaprenyl diphosphate + beta-D-GlcNAc-(1-&gt;4)-Mur2Ac(oyl-L-Ala-gamma-D-Glu-L-Lys-D-Ala-D-Ala)-di-trans,octa-cis-undecaprenyl diphosphate = [GlcNAc-(1-&gt;4)-Mur2Ac(oyl-L-Ala-gamma-D-Glu-L-Lys-D-Ala-D-Ala)](n+1)-di-trans,octa-cis-undecaprenyl diphosphate + di-trans,octa-cis-undecaprenyl diphosphate + H(+)</text>
        <dbReference type="Rhea" id="RHEA:23708"/>
        <dbReference type="Rhea" id="RHEA-COMP:9602"/>
        <dbReference type="Rhea" id="RHEA-COMP:9603"/>
        <dbReference type="ChEBI" id="CHEBI:15378"/>
        <dbReference type="ChEBI" id="CHEBI:58405"/>
        <dbReference type="ChEBI" id="CHEBI:60033"/>
        <dbReference type="ChEBI" id="CHEBI:78435"/>
        <dbReference type="EC" id="2.4.99.28"/>
    </reaction>
</comment>
<dbReference type="Proteomes" id="UP000198802">
    <property type="component" value="Unassembled WGS sequence"/>
</dbReference>
<organism evidence="18 19">
    <name type="scientific">Parafrankia irregularis</name>
    <dbReference type="NCBI Taxonomy" id="795642"/>
    <lineage>
        <taxon>Bacteria</taxon>
        <taxon>Bacillati</taxon>
        <taxon>Actinomycetota</taxon>
        <taxon>Actinomycetes</taxon>
        <taxon>Frankiales</taxon>
        <taxon>Frankiaceae</taxon>
        <taxon>Parafrankia</taxon>
    </lineage>
</organism>